<feature type="compositionally biased region" description="Polar residues" evidence="1">
    <location>
        <begin position="175"/>
        <end position="188"/>
    </location>
</feature>
<dbReference type="EMBL" id="QRDP01000004">
    <property type="protein sequence ID" value="RED15264.1"/>
    <property type="molecule type" value="Genomic_DNA"/>
</dbReference>
<organism evidence="3 4">
    <name type="scientific">Parasphingopyxis lamellibrachiae</name>
    <dbReference type="NCBI Taxonomy" id="680125"/>
    <lineage>
        <taxon>Bacteria</taxon>
        <taxon>Pseudomonadati</taxon>
        <taxon>Pseudomonadota</taxon>
        <taxon>Alphaproteobacteria</taxon>
        <taxon>Sphingomonadales</taxon>
        <taxon>Sphingomonadaceae</taxon>
        <taxon>Parasphingopyxis</taxon>
    </lineage>
</organism>
<name>A0A3D9FBS7_9SPHN</name>
<feature type="region of interest" description="Disordered" evidence="1">
    <location>
        <begin position="170"/>
        <end position="213"/>
    </location>
</feature>
<dbReference type="OrthoDB" id="9802674at2"/>
<evidence type="ECO:0000256" key="2">
    <source>
        <dbReference type="SAM" id="SignalP"/>
    </source>
</evidence>
<dbReference type="AlphaFoldDB" id="A0A3D9FBS7"/>
<dbReference type="InterPro" id="IPR019027">
    <property type="entry name" value="Pilus_biogenesis_CpaD-related"/>
</dbReference>
<sequence length="213" mass="22014">MRIIATSALLAVASTLAACAGGPSNPGLTSLNQPVVSRTDYVFDVAANGDTLSYSEQARVADWFEALELGYGDRISIDDPSPYGTAGRRDSVAEIAGRYGLLLASQAPVTAGQVAPGHMRIVVSRTQAEVPNCPNWDRGSTFNYSGSATSNYGCSTNSNVAAMVANPEDLIRGQSGDSSGDPRTTSRAIGTYREATPTGTEGLQNEATSGGGN</sequence>
<evidence type="ECO:0000313" key="3">
    <source>
        <dbReference type="EMBL" id="RED15264.1"/>
    </source>
</evidence>
<dbReference type="PROSITE" id="PS51257">
    <property type="entry name" value="PROKAR_LIPOPROTEIN"/>
    <property type="match status" value="1"/>
</dbReference>
<feature type="chain" id="PRO_5017564977" evidence="2">
    <location>
        <begin position="21"/>
        <end position="213"/>
    </location>
</feature>
<dbReference type="RefSeq" id="WP_116234806.1">
    <property type="nucleotide sequence ID" value="NZ_QRDP01000004.1"/>
</dbReference>
<comment type="caution">
    <text evidence="3">The sequence shown here is derived from an EMBL/GenBank/DDBJ whole genome shotgun (WGS) entry which is preliminary data.</text>
</comment>
<evidence type="ECO:0000256" key="1">
    <source>
        <dbReference type="SAM" id="MobiDB-lite"/>
    </source>
</evidence>
<keyword evidence="2" id="KW-0732">Signal</keyword>
<feature type="signal peptide" evidence="2">
    <location>
        <begin position="1"/>
        <end position="20"/>
    </location>
</feature>
<dbReference type="Proteomes" id="UP000256310">
    <property type="component" value="Unassembled WGS sequence"/>
</dbReference>
<gene>
    <name evidence="3" type="ORF">DFR46_0251</name>
</gene>
<proteinExistence type="predicted"/>
<keyword evidence="4" id="KW-1185">Reference proteome</keyword>
<protein>
    <submittedName>
        <fullName evidence="3">Pilus assembly protein CpaD</fullName>
    </submittedName>
</protein>
<accession>A0A3D9FBS7</accession>
<evidence type="ECO:0000313" key="4">
    <source>
        <dbReference type="Proteomes" id="UP000256310"/>
    </source>
</evidence>
<reference evidence="3 4" key="1">
    <citation type="submission" date="2018-07" db="EMBL/GenBank/DDBJ databases">
        <title>Genomic Encyclopedia of Type Strains, Phase IV (KMG-IV): sequencing the most valuable type-strain genomes for metagenomic binning, comparative biology and taxonomic classification.</title>
        <authorList>
            <person name="Goeker M."/>
        </authorList>
    </citation>
    <scope>NUCLEOTIDE SEQUENCE [LARGE SCALE GENOMIC DNA]</scope>
    <source>
        <strain evidence="3 4">DSM 26725</strain>
    </source>
</reference>
<feature type="compositionally biased region" description="Polar residues" evidence="1">
    <location>
        <begin position="197"/>
        <end position="213"/>
    </location>
</feature>
<dbReference type="Pfam" id="PF09476">
    <property type="entry name" value="Pilus_CpaD"/>
    <property type="match status" value="1"/>
</dbReference>